<dbReference type="GO" id="GO:0008831">
    <property type="term" value="F:dTDP-4-dehydrorhamnose reductase activity"/>
    <property type="evidence" value="ECO:0007669"/>
    <property type="project" value="UniProtKB-EC"/>
</dbReference>
<dbReference type="InterPro" id="IPR029903">
    <property type="entry name" value="RmlD-like-bd"/>
</dbReference>
<evidence type="ECO:0000259" key="1">
    <source>
        <dbReference type="Pfam" id="PF04321"/>
    </source>
</evidence>
<gene>
    <name evidence="2" type="ORF">MNBD_NITROSPINAE03-1215</name>
</gene>
<dbReference type="AlphaFoldDB" id="A0A3B1C1S7"/>
<dbReference type="PANTHER" id="PTHR43242:SF1">
    <property type="entry name" value="NAD(P)-BINDING ROSSMANN-FOLD SUPERFAMILY PROTEIN"/>
    <property type="match status" value="1"/>
</dbReference>
<protein>
    <submittedName>
        <fullName evidence="2">dTDP-4-dehydrorhamnose reductase</fullName>
        <ecNumber evidence="2">1.1.1.133</ecNumber>
    </submittedName>
</protein>
<name>A0A3B1C1S7_9ZZZZ</name>
<feature type="domain" description="RmlD-like substrate binding" evidence="1">
    <location>
        <begin position="2"/>
        <end position="212"/>
    </location>
</feature>
<dbReference type="EC" id="1.1.1.133" evidence="2"/>
<dbReference type="SUPFAM" id="SSF51735">
    <property type="entry name" value="NAD(P)-binding Rossmann-fold domains"/>
    <property type="match status" value="1"/>
</dbReference>
<keyword evidence="2" id="KW-0560">Oxidoreductase</keyword>
<dbReference type="Pfam" id="PF04321">
    <property type="entry name" value="RmlD_sub_bind"/>
    <property type="match status" value="1"/>
</dbReference>
<proteinExistence type="predicted"/>
<dbReference type="InterPro" id="IPR036291">
    <property type="entry name" value="NAD(P)-bd_dom_sf"/>
</dbReference>
<dbReference type="Gene3D" id="3.40.50.720">
    <property type="entry name" value="NAD(P)-binding Rossmann-like Domain"/>
    <property type="match status" value="1"/>
</dbReference>
<sequence length="217" mass="23654">KKPDTARLINVDGAQNVARACKKMDNVYLVHYSTDLVFDGTCGPYCEEDAVNPVNVYGATKAESESAVISSHENSAILRTAIVYGRGSGKRPNFFEFLIAQAKSGKGAKIFNDEYRSFVYADDSASAVAELISSGLTGVFHAGGDSRLSRYEFVMKMLLYFGLPGANFEPIQIGDLAEQAPRPPDCSLNSEKLKAETGWRPSSFEPGMERFKQSLGL</sequence>
<dbReference type="CDD" id="cd05254">
    <property type="entry name" value="dTDP_HR_like_SDR_e"/>
    <property type="match status" value="1"/>
</dbReference>
<reference evidence="2" key="1">
    <citation type="submission" date="2018-06" db="EMBL/GenBank/DDBJ databases">
        <authorList>
            <person name="Zhirakovskaya E."/>
        </authorList>
    </citation>
    <scope>NUCLEOTIDE SEQUENCE</scope>
</reference>
<accession>A0A3B1C1S7</accession>
<evidence type="ECO:0000313" key="2">
    <source>
        <dbReference type="EMBL" id="VAX20681.1"/>
    </source>
</evidence>
<organism evidence="2">
    <name type="scientific">hydrothermal vent metagenome</name>
    <dbReference type="NCBI Taxonomy" id="652676"/>
    <lineage>
        <taxon>unclassified sequences</taxon>
        <taxon>metagenomes</taxon>
        <taxon>ecological metagenomes</taxon>
    </lineage>
</organism>
<dbReference type="PANTHER" id="PTHR43242">
    <property type="entry name" value="NAD(P)-BINDING ROSSMANN-FOLD SUPERFAMILY PROTEIN"/>
    <property type="match status" value="1"/>
</dbReference>
<feature type="non-terminal residue" evidence="2">
    <location>
        <position position="1"/>
    </location>
</feature>
<dbReference type="EMBL" id="UOGB01000186">
    <property type="protein sequence ID" value="VAX20681.1"/>
    <property type="molecule type" value="Genomic_DNA"/>
</dbReference>